<dbReference type="SMART" id="SM00360">
    <property type="entry name" value="RRM"/>
    <property type="match status" value="1"/>
</dbReference>
<dbReference type="GO" id="GO:0005634">
    <property type="term" value="C:nucleus"/>
    <property type="evidence" value="ECO:0007669"/>
    <property type="project" value="UniProtKB-SubCell"/>
</dbReference>
<accession>A0AAW1SX72</accession>
<dbReference type="InterPro" id="IPR000504">
    <property type="entry name" value="RRM_dom"/>
</dbReference>
<evidence type="ECO:0000259" key="8">
    <source>
        <dbReference type="PROSITE" id="PS50102"/>
    </source>
</evidence>
<keyword evidence="5" id="KW-0539">Nucleus</keyword>
<keyword evidence="3" id="KW-0677">Repeat</keyword>
<evidence type="ECO:0000256" key="6">
    <source>
        <dbReference type="PROSITE-ProRule" id="PRU00176"/>
    </source>
</evidence>
<feature type="compositionally biased region" description="Gly residues" evidence="7">
    <location>
        <begin position="82"/>
        <end position="99"/>
    </location>
</feature>
<evidence type="ECO:0000256" key="7">
    <source>
        <dbReference type="SAM" id="MobiDB-lite"/>
    </source>
</evidence>
<keyword evidence="2" id="KW-0507">mRNA processing</keyword>
<dbReference type="EMBL" id="JALJOV010000840">
    <property type="protein sequence ID" value="KAK9860420.1"/>
    <property type="molecule type" value="Genomic_DNA"/>
</dbReference>
<keyword evidence="10" id="KW-1185">Reference proteome</keyword>
<organism evidence="9 10">
    <name type="scientific">Apatococcus fuscideae</name>
    <dbReference type="NCBI Taxonomy" id="2026836"/>
    <lineage>
        <taxon>Eukaryota</taxon>
        <taxon>Viridiplantae</taxon>
        <taxon>Chlorophyta</taxon>
        <taxon>core chlorophytes</taxon>
        <taxon>Trebouxiophyceae</taxon>
        <taxon>Chlorellales</taxon>
        <taxon>Chlorellaceae</taxon>
        <taxon>Apatococcus</taxon>
    </lineage>
</organism>
<dbReference type="GO" id="GO:0006397">
    <property type="term" value="P:mRNA processing"/>
    <property type="evidence" value="ECO:0007669"/>
    <property type="project" value="UniProtKB-KW"/>
</dbReference>
<evidence type="ECO:0000313" key="9">
    <source>
        <dbReference type="EMBL" id="KAK9860420.1"/>
    </source>
</evidence>
<evidence type="ECO:0000256" key="2">
    <source>
        <dbReference type="ARBA" id="ARBA00022664"/>
    </source>
</evidence>
<evidence type="ECO:0000256" key="5">
    <source>
        <dbReference type="ARBA" id="ARBA00023242"/>
    </source>
</evidence>
<dbReference type="GO" id="GO:0005737">
    <property type="term" value="C:cytoplasm"/>
    <property type="evidence" value="ECO:0007669"/>
    <property type="project" value="TreeGrafter"/>
</dbReference>
<dbReference type="PANTHER" id="PTHR23003">
    <property type="entry name" value="RNA RECOGNITION MOTIF RRM DOMAIN CONTAINING PROTEIN"/>
    <property type="match status" value="1"/>
</dbReference>
<feature type="region of interest" description="Disordered" evidence="7">
    <location>
        <begin position="198"/>
        <end position="291"/>
    </location>
</feature>
<proteinExistence type="predicted"/>
<keyword evidence="4 6" id="KW-0694">RNA-binding</keyword>
<dbReference type="PROSITE" id="PS50102">
    <property type="entry name" value="RRM"/>
    <property type="match status" value="1"/>
</dbReference>
<dbReference type="InterPro" id="IPR050374">
    <property type="entry name" value="RRT5_SRSF_SR"/>
</dbReference>
<gene>
    <name evidence="9" type="ORF">WJX84_005123</name>
</gene>
<dbReference type="Gene3D" id="3.30.70.330">
    <property type="match status" value="1"/>
</dbReference>
<sequence>MGSRTTVYVGNLPNDTREREVEELFDKYGRIRDIDLKLPGRPPAFAFVEFDDARDAADAVKYRDGYDFGGCRLRVELAHSGQRGGSRGGFGGPPPFRGGGGDRYDRGPPPSRGGGGGGGGGGRGDSYVPSKRSEFRVQITGLPSKEVLLACGTYLVFRDRDGMVGVCDYSNKEDLERAIRKLDRSYFRNPFDEVRIRVKADKGNGRSRSRSRSPSDSRSRSYSRSVSRSRSPVSRSRSARSASRSISKSRSPRSASRSASPARSPRSAKSASRSPSPKPANGAAEAEPMAS</sequence>
<feature type="compositionally biased region" description="Gly residues" evidence="7">
    <location>
        <begin position="112"/>
        <end position="124"/>
    </location>
</feature>
<dbReference type="GO" id="GO:0003729">
    <property type="term" value="F:mRNA binding"/>
    <property type="evidence" value="ECO:0007669"/>
    <property type="project" value="TreeGrafter"/>
</dbReference>
<dbReference type="Proteomes" id="UP001485043">
    <property type="component" value="Unassembled WGS sequence"/>
</dbReference>
<protein>
    <recommendedName>
        <fullName evidence="8">RRM domain-containing protein</fullName>
    </recommendedName>
</protein>
<evidence type="ECO:0000256" key="3">
    <source>
        <dbReference type="ARBA" id="ARBA00022737"/>
    </source>
</evidence>
<feature type="region of interest" description="Disordered" evidence="7">
    <location>
        <begin position="81"/>
        <end position="129"/>
    </location>
</feature>
<evidence type="ECO:0000256" key="1">
    <source>
        <dbReference type="ARBA" id="ARBA00004123"/>
    </source>
</evidence>
<reference evidence="9 10" key="1">
    <citation type="journal article" date="2024" name="Nat. Commun.">
        <title>Phylogenomics reveals the evolutionary origins of lichenization in chlorophyte algae.</title>
        <authorList>
            <person name="Puginier C."/>
            <person name="Libourel C."/>
            <person name="Otte J."/>
            <person name="Skaloud P."/>
            <person name="Haon M."/>
            <person name="Grisel S."/>
            <person name="Petersen M."/>
            <person name="Berrin J.G."/>
            <person name="Delaux P.M."/>
            <person name="Dal Grande F."/>
            <person name="Keller J."/>
        </authorList>
    </citation>
    <scope>NUCLEOTIDE SEQUENCE [LARGE SCALE GENOMIC DNA]</scope>
    <source>
        <strain evidence="9 10">SAG 2523</strain>
    </source>
</reference>
<comment type="subcellular location">
    <subcellularLocation>
        <location evidence="1">Nucleus</location>
    </subcellularLocation>
</comment>
<dbReference type="SUPFAM" id="SSF54928">
    <property type="entry name" value="RNA-binding domain, RBD"/>
    <property type="match status" value="1"/>
</dbReference>
<name>A0AAW1SX72_9CHLO</name>
<feature type="domain" description="RRM" evidence="8">
    <location>
        <begin position="5"/>
        <end position="80"/>
    </location>
</feature>
<dbReference type="InterPro" id="IPR035979">
    <property type="entry name" value="RBD_domain_sf"/>
</dbReference>
<dbReference type="Pfam" id="PF00076">
    <property type="entry name" value="RRM_1"/>
    <property type="match status" value="1"/>
</dbReference>
<dbReference type="PANTHER" id="PTHR23003:SF62">
    <property type="entry name" value="SERINE_ARGININE (SR)-TYPE SHUTTLING MRNA BINDING PROTEIN NPL3"/>
    <property type="match status" value="1"/>
</dbReference>
<dbReference type="InterPro" id="IPR012677">
    <property type="entry name" value="Nucleotide-bd_a/b_plait_sf"/>
</dbReference>
<evidence type="ECO:0000256" key="4">
    <source>
        <dbReference type="ARBA" id="ARBA00022884"/>
    </source>
</evidence>
<dbReference type="AlphaFoldDB" id="A0AAW1SX72"/>
<evidence type="ECO:0000313" key="10">
    <source>
        <dbReference type="Proteomes" id="UP001485043"/>
    </source>
</evidence>
<feature type="compositionally biased region" description="Low complexity" evidence="7">
    <location>
        <begin position="220"/>
        <end position="275"/>
    </location>
</feature>
<comment type="caution">
    <text evidence="9">The sequence shown here is derived from an EMBL/GenBank/DDBJ whole genome shotgun (WGS) entry which is preliminary data.</text>
</comment>